<evidence type="ECO:0000256" key="5">
    <source>
        <dbReference type="RuleBase" id="RU004404"/>
    </source>
</evidence>
<dbReference type="EMBL" id="CM001167">
    <property type="protein sequence ID" value="EGJ70642.1"/>
    <property type="molecule type" value="Genomic_DNA"/>
</dbReference>
<evidence type="ECO:0000259" key="6">
    <source>
        <dbReference type="PROSITE" id="PS50106"/>
    </source>
</evidence>
<gene>
    <name evidence="7" type="ORF">Bcop_0424</name>
</gene>
<dbReference type="GO" id="GO:0007165">
    <property type="term" value="P:signal transduction"/>
    <property type="evidence" value="ECO:0007669"/>
    <property type="project" value="TreeGrafter"/>
</dbReference>
<dbReference type="GO" id="GO:0006508">
    <property type="term" value="P:proteolysis"/>
    <property type="evidence" value="ECO:0007669"/>
    <property type="project" value="UniProtKB-KW"/>
</dbReference>
<dbReference type="InterPro" id="IPR041489">
    <property type="entry name" value="PDZ_6"/>
</dbReference>
<accession>F3ZR49</accession>
<name>F3ZR49_9BACE</name>
<keyword evidence="3 5" id="KW-0378">Hydrolase</keyword>
<evidence type="ECO:0000313" key="7">
    <source>
        <dbReference type="EMBL" id="EGJ70642.1"/>
    </source>
</evidence>
<dbReference type="GO" id="GO:0030288">
    <property type="term" value="C:outer membrane-bounded periplasmic space"/>
    <property type="evidence" value="ECO:0007669"/>
    <property type="project" value="TreeGrafter"/>
</dbReference>
<dbReference type="GO" id="GO:0008236">
    <property type="term" value="F:serine-type peptidase activity"/>
    <property type="evidence" value="ECO:0007669"/>
    <property type="project" value="UniProtKB-KW"/>
</dbReference>
<dbReference type="GO" id="GO:0004175">
    <property type="term" value="F:endopeptidase activity"/>
    <property type="evidence" value="ECO:0007669"/>
    <property type="project" value="TreeGrafter"/>
</dbReference>
<keyword evidence="2 5" id="KW-0645">Protease</keyword>
<dbReference type="HOGENOM" id="CLU_017295_2_1_10"/>
<dbReference type="NCBIfam" id="TIGR00225">
    <property type="entry name" value="prc"/>
    <property type="match status" value="1"/>
</dbReference>
<dbReference type="PROSITE" id="PS50106">
    <property type="entry name" value="PDZ"/>
    <property type="match status" value="1"/>
</dbReference>
<dbReference type="OrthoDB" id="9812068at2"/>
<dbReference type="InterPro" id="IPR005151">
    <property type="entry name" value="Tail-specific_protease"/>
</dbReference>
<dbReference type="InterPro" id="IPR004447">
    <property type="entry name" value="Peptidase_S41A"/>
</dbReference>
<protein>
    <submittedName>
        <fullName evidence="7">Carboxyl-terminal protease</fullName>
    </submittedName>
</protein>
<dbReference type="CDD" id="cd07560">
    <property type="entry name" value="Peptidase_S41_CPP"/>
    <property type="match status" value="1"/>
</dbReference>
<feature type="domain" description="PDZ" evidence="6">
    <location>
        <begin position="73"/>
        <end position="144"/>
    </location>
</feature>
<dbReference type="SMART" id="SM00228">
    <property type="entry name" value="PDZ"/>
    <property type="match status" value="1"/>
</dbReference>
<dbReference type="PANTHER" id="PTHR32060">
    <property type="entry name" value="TAIL-SPECIFIC PROTEASE"/>
    <property type="match status" value="1"/>
</dbReference>
<dbReference type="Gene3D" id="3.30.750.44">
    <property type="match status" value="1"/>
</dbReference>
<dbReference type="Gene3D" id="3.90.226.10">
    <property type="entry name" value="2-enoyl-CoA Hydratase, Chain A, domain 1"/>
    <property type="match status" value="1"/>
</dbReference>
<dbReference type="Pfam" id="PF03572">
    <property type="entry name" value="Peptidase_S41"/>
    <property type="match status" value="1"/>
</dbReference>
<dbReference type="Gene3D" id="2.30.42.10">
    <property type="match status" value="1"/>
</dbReference>
<dbReference type="InterPro" id="IPR001478">
    <property type="entry name" value="PDZ"/>
</dbReference>
<reference evidence="7 8" key="1">
    <citation type="journal article" date="2011" name="Stand. Genomic Sci.">
        <title>Non-contiguous finished genome sequence of Bacteroides coprosuis type strain (PC139).</title>
        <authorList>
            <person name="Land M."/>
            <person name="Held B."/>
            <person name="Gronow S."/>
            <person name="Abt B."/>
            <person name="Lucas S."/>
            <person name="Del Rio T.G."/>
            <person name="Nolan M."/>
            <person name="Tice H."/>
            <person name="Cheng J.F."/>
            <person name="Pitluck S."/>
            <person name="Liolios K."/>
            <person name="Pagani I."/>
            <person name="Ivanova N."/>
            <person name="Mavromatis K."/>
            <person name="Mikhailova N."/>
            <person name="Pati A."/>
            <person name="Tapia R."/>
            <person name="Han C."/>
            <person name="Goodwin L."/>
            <person name="Chen A."/>
            <person name="Palaniappan K."/>
            <person name="Hauser L."/>
            <person name="Brambilla E.M."/>
            <person name="Rohde M."/>
            <person name="Goker M."/>
            <person name="Detter J.C."/>
            <person name="Woyke T."/>
            <person name="Bristow J."/>
            <person name="Eisen J.A."/>
            <person name="Markowitz V."/>
            <person name="Hugenholtz P."/>
            <person name="Kyrpides N.C."/>
            <person name="Klenk H.P."/>
            <person name="Lapidus A."/>
        </authorList>
    </citation>
    <scope>NUCLEOTIDE SEQUENCE [LARGE SCALE GENOMIC DNA]</scope>
    <source>
        <strain evidence="7 8">DSM 18011</strain>
    </source>
</reference>
<dbReference type="InterPro" id="IPR029045">
    <property type="entry name" value="ClpP/crotonase-like_dom_sf"/>
</dbReference>
<dbReference type="Pfam" id="PF22694">
    <property type="entry name" value="CtpB_N-like"/>
    <property type="match status" value="1"/>
</dbReference>
<dbReference type="SUPFAM" id="SSF50156">
    <property type="entry name" value="PDZ domain-like"/>
    <property type="match status" value="1"/>
</dbReference>
<dbReference type="SUPFAM" id="SSF52096">
    <property type="entry name" value="ClpP/crotonase"/>
    <property type="match status" value="1"/>
</dbReference>
<comment type="similarity">
    <text evidence="1 5">Belongs to the peptidase S41A family.</text>
</comment>
<dbReference type="InterPro" id="IPR055210">
    <property type="entry name" value="CtpA/B_N"/>
</dbReference>
<proteinExistence type="inferred from homology"/>
<evidence type="ECO:0000256" key="4">
    <source>
        <dbReference type="ARBA" id="ARBA00022825"/>
    </source>
</evidence>
<dbReference type="InterPro" id="IPR036034">
    <property type="entry name" value="PDZ_sf"/>
</dbReference>
<dbReference type="Pfam" id="PF17820">
    <property type="entry name" value="PDZ_6"/>
    <property type="match status" value="1"/>
</dbReference>
<dbReference type="PANTHER" id="PTHR32060:SF30">
    <property type="entry name" value="CARBOXY-TERMINAL PROCESSING PROTEASE CTPA"/>
    <property type="match status" value="1"/>
</dbReference>
<dbReference type="AlphaFoldDB" id="F3ZR49"/>
<keyword evidence="8" id="KW-1185">Reference proteome</keyword>
<dbReference type="eggNOG" id="COG0793">
    <property type="taxonomic scope" value="Bacteria"/>
</dbReference>
<dbReference type="CDD" id="cd06782">
    <property type="entry name" value="cpPDZ_CPP-like"/>
    <property type="match status" value="1"/>
</dbReference>
<sequence length="532" mass="60132">MHRFSLLLVIALISYPVFSQKKEIPISRKLQMAEFLITKLYVDSVDEGKIVEAAIQGMLNELDPHSTYSNAEEVKLFNESMQGEFFGIGIQFQMMQDTLYVIQPVVKGPSEKVGIQAGDKIISVDKESIAGVGMNTSRIIKLLRGPRKSKVLLEIVRRGVEDTLYFTVERDKIPVETIDASYLLTAQTGYIRLNQFGKNSAKEFETALRHLKNQKIENLVLDLRGNSGGFLDAAIDIANHFLQGKQRIVYAKGNKVDIGSFYAKGNGLFQEGKLIVLVDEFSASASEILAGAIQDWDRGIIVGRRSFGKGLVQRPIDLFDGSMIRLTIARYYTPSGRSIQKPYDKGESNRKNYGEDILHRLERGEHISKDSIQLVDSLKYKTLTLSRTVYGGGGVMPDVFVPVDTTHVSSFFKYALSKGLLIQVSLEFVEQEGSLIRDKYSEDEFIQQFKTPESLFRRVQELAIENKFSFEQSEVDQSKSFLNTYLKALIARDIWSTEVFFRVFNQSDPILLKALEILESNKYNEILKSSLN</sequence>
<dbReference type="STRING" id="679937.Bcop_0424"/>
<organism evidence="7 8">
    <name type="scientific">Bacteroides coprosuis DSM 18011</name>
    <dbReference type="NCBI Taxonomy" id="679937"/>
    <lineage>
        <taxon>Bacteria</taxon>
        <taxon>Pseudomonadati</taxon>
        <taxon>Bacteroidota</taxon>
        <taxon>Bacteroidia</taxon>
        <taxon>Bacteroidales</taxon>
        <taxon>Bacteroidaceae</taxon>
        <taxon>Bacteroides</taxon>
    </lineage>
</organism>
<evidence type="ECO:0000256" key="1">
    <source>
        <dbReference type="ARBA" id="ARBA00009179"/>
    </source>
</evidence>
<dbReference type="Proteomes" id="UP000018439">
    <property type="component" value="Chromosome"/>
</dbReference>
<evidence type="ECO:0000256" key="3">
    <source>
        <dbReference type="ARBA" id="ARBA00022801"/>
    </source>
</evidence>
<dbReference type="SMART" id="SM00245">
    <property type="entry name" value="TSPc"/>
    <property type="match status" value="1"/>
</dbReference>
<evidence type="ECO:0000313" key="8">
    <source>
        <dbReference type="Proteomes" id="UP000018439"/>
    </source>
</evidence>
<dbReference type="FunFam" id="3.30.750.44:FF:000001">
    <property type="entry name" value="S41 family peptidase"/>
    <property type="match status" value="1"/>
</dbReference>
<keyword evidence="4 5" id="KW-0720">Serine protease</keyword>
<evidence type="ECO:0000256" key="2">
    <source>
        <dbReference type="ARBA" id="ARBA00022670"/>
    </source>
</evidence>